<dbReference type="AlphaFoldDB" id="A0AAN9PYZ1"/>
<name>A0AAN9PYZ1_CANGL</name>
<dbReference type="EMBL" id="JAYMYQ010000008">
    <property type="protein sequence ID" value="KAK7315542.1"/>
    <property type="molecule type" value="Genomic_DNA"/>
</dbReference>
<evidence type="ECO:0000313" key="1">
    <source>
        <dbReference type="EMBL" id="KAK7315542.1"/>
    </source>
</evidence>
<organism evidence="1 2">
    <name type="scientific">Canavalia gladiata</name>
    <name type="common">Sword bean</name>
    <name type="synonym">Dolichos gladiatus</name>
    <dbReference type="NCBI Taxonomy" id="3824"/>
    <lineage>
        <taxon>Eukaryota</taxon>
        <taxon>Viridiplantae</taxon>
        <taxon>Streptophyta</taxon>
        <taxon>Embryophyta</taxon>
        <taxon>Tracheophyta</taxon>
        <taxon>Spermatophyta</taxon>
        <taxon>Magnoliopsida</taxon>
        <taxon>eudicotyledons</taxon>
        <taxon>Gunneridae</taxon>
        <taxon>Pentapetalae</taxon>
        <taxon>rosids</taxon>
        <taxon>fabids</taxon>
        <taxon>Fabales</taxon>
        <taxon>Fabaceae</taxon>
        <taxon>Papilionoideae</taxon>
        <taxon>50 kb inversion clade</taxon>
        <taxon>NPAAA clade</taxon>
        <taxon>indigoferoid/millettioid clade</taxon>
        <taxon>Phaseoleae</taxon>
        <taxon>Canavalia</taxon>
    </lineage>
</organism>
<comment type="caution">
    <text evidence="1">The sequence shown here is derived from an EMBL/GenBank/DDBJ whole genome shotgun (WGS) entry which is preliminary data.</text>
</comment>
<dbReference type="Proteomes" id="UP001367508">
    <property type="component" value="Unassembled WGS sequence"/>
</dbReference>
<gene>
    <name evidence="1" type="ORF">VNO77_34093</name>
</gene>
<protein>
    <submittedName>
        <fullName evidence="1">Uncharacterized protein</fullName>
    </submittedName>
</protein>
<accession>A0AAN9PYZ1</accession>
<evidence type="ECO:0000313" key="2">
    <source>
        <dbReference type="Proteomes" id="UP001367508"/>
    </source>
</evidence>
<proteinExistence type="predicted"/>
<sequence>MAMVSVQARLNEKLDTGQNFRTRKQKCVENFSFCFEIPESWKFFSDHSFRDIVNSILSPESKEIASSFLAVRFRFFRLRTENTSRQENSRFLLEILQRNASTREKAMPVKEKFPGANHLSVCLPFLLPSLLPLLLQGDSDCSWPRLRKQPPGISFQISKKYQQPKKGILLRAFLDNSWIYGLLFHLAPAPESQASIAIERNFPCNPAKYEGRPSQLTPAGVGVSVMDLSKSSHLGMANTVAHLVDHVLYYATPTYEVPGIHNRRGKMIPALIPPLLAITEVLYCVHSFRENYTRFKGGNEELEMDSISDSHHLASPTLARAIDSSHKPWMQAHLKSLERCEEYIHELPSEIIHEGYVLCTLFGKTGALCMLLKAKAPCSHWPYRCLNNQASERSICASECMKMAKSRSKGRLGDMLYDGAFELWETIHLDAMHGSPWVSFRWVPMSKPEGSKETGLKFQNTSSRW</sequence>
<keyword evidence="2" id="KW-1185">Reference proteome</keyword>
<reference evidence="1 2" key="1">
    <citation type="submission" date="2024-01" db="EMBL/GenBank/DDBJ databases">
        <title>The genomes of 5 underutilized Papilionoideae crops provide insights into root nodulation and disease resistanc.</title>
        <authorList>
            <person name="Jiang F."/>
        </authorList>
    </citation>
    <scope>NUCLEOTIDE SEQUENCE [LARGE SCALE GENOMIC DNA]</scope>
    <source>
        <strain evidence="1">LVBAO_FW01</strain>
        <tissue evidence="1">Leaves</tissue>
    </source>
</reference>